<feature type="transmembrane region" description="Helical" evidence="1">
    <location>
        <begin position="208"/>
        <end position="235"/>
    </location>
</feature>
<organism evidence="2 3">
    <name type="scientific">Tsuneonella suprasediminis</name>
    <dbReference type="NCBI Taxonomy" id="2306996"/>
    <lineage>
        <taxon>Bacteria</taxon>
        <taxon>Pseudomonadati</taxon>
        <taxon>Pseudomonadota</taxon>
        <taxon>Alphaproteobacteria</taxon>
        <taxon>Sphingomonadales</taxon>
        <taxon>Erythrobacteraceae</taxon>
        <taxon>Tsuneonella</taxon>
    </lineage>
</organism>
<name>A0A419R1Z9_9SPHN</name>
<protein>
    <submittedName>
        <fullName evidence="2">TIGR00341 family protein</fullName>
    </submittedName>
</protein>
<evidence type="ECO:0000313" key="3">
    <source>
        <dbReference type="Proteomes" id="UP000284322"/>
    </source>
</evidence>
<keyword evidence="1" id="KW-1133">Transmembrane helix</keyword>
<dbReference type="EMBL" id="RAHJ01000018">
    <property type="protein sequence ID" value="RJX67785.1"/>
    <property type="molecule type" value="Genomic_DNA"/>
</dbReference>
<dbReference type="PANTHER" id="PTHR20992">
    <property type="entry name" value="AT15442P-RELATED"/>
    <property type="match status" value="1"/>
</dbReference>
<dbReference type="Pfam" id="PF04087">
    <property type="entry name" value="DUF389"/>
    <property type="match status" value="1"/>
</dbReference>
<evidence type="ECO:0000313" key="2">
    <source>
        <dbReference type="EMBL" id="RJX67785.1"/>
    </source>
</evidence>
<keyword evidence="1" id="KW-0812">Transmembrane</keyword>
<dbReference type="RefSeq" id="WP_120108625.1">
    <property type="nucleotide sequence ID" value="NZ_RAHJ01000018.1"/>
</dbReference>
<dbReference type="AlphaFoldDB" id="A0A419R1Z9"/>
<evidence type="ECO:0000256" key="1">
    <source>
        <dbReference type="SAM" id="Phobius"/>
    </source>
</evidence>
<feature type="transmembrane region" description="Helical" evidence="1">
    <location>
        <begin position="156"/>
        <end position="174"/>
    </location>
</feature>
<sequence length="522" mass="55321">MSETNAPPPPSAGTTAASIPHEGHFAAVVHSWQQWWRTSVTSTVDQAAVIEKRREDCDTSARYLFLTAMSGGIAILGLLLSSPAVVIGAMLLSPLMGPIIGLGFALAIGDYQWLRQSAKSLLYGSAMAVFLCALIVFFSPIQTVTSEIASRTQPNLFDLLVALFSAMAGGYAMIRGREGTIVGVAIATALMPPLAVVGFGLATLNWTVFQGALLLFITNLITIALTAMVMARIYGFRTELSQRQTHLQNLIVVLVFIALAVPLGYSLIQIGKQANGERLVRGELQDLFDTNSRLSQIDIDWRTDPVTIDATVLTPKLEPDAESKGKRALARILGQDVDLKLTQYKVGTGAQAAEAAQLAAAEAKKREAELVKVDELTRELALVAGVSSKDVIVDRENNRALVRAKALPGATLATYQALESRIAAGVPTWQVQILPPPGGALPTIAFVADGDNKGQPTEAGRRALALVGWAAQRSGMAVALRGGTAAERETAAAILADSNVTPKLEPGGPQMTAHWVTNVSAS</sequence>
<keyword evidence="1" id="KW-0472">Membrane</keyword>
<accession>A0A419R1Z9</accession>
<gene>
    <name evidence="2" type="ORF">D6858_07305</name>
</gene>
<reference evidence="2 3" key="1">
    <citation type="submission" date="2018-09" db="EMBL/GenBank/DDBJ databases">
        <title>Altererythrobacter sp.Ery1 and Ery12, the genome sequencing of novel strains in genus Alterythrobacter.</title>
        <authorList>
            <person name="Cheng H."/>
            <person name="Wu Y.-H."/>
            <person name="Fang C."/>
            <person name="Xu X.-W."/>
        </authorList>
    </citation>
    <scope>NUCLEOTIDE SEQUENCE [LARGE SCALE GENOMIC DNA]</scope>
    <source>
        <strain evidence="2 3">Ery12</strain>
    </source>
</reference>
<keyword evidence="3" id="KW-1185">Reference proteome</keyword>
<feature type="transmembrane region" description="Helical" evidence="1">
    <location>
        <begin position="121"/>
        <end position="141"/>
    </location>
</feature>
<dbReference type="OrthoDB" id="9790659at2"/>
<feature type="transmembrane region" description="Helical" evidence="1">
    <location>
        <begin position="181"/>
        <end position="202"/>
    </location>
</feature>
<dbReference type="InterPro" id="IPR005240">
    <property type="entry name" value="DUF389"/>
</dbReference>
<feature type="transmembrane region" description="Helical" evidence="1">
    <location>
        <begin position="247"/>
        <end position="268"/>
    </location>
</feature>
<feature type="transmembrane region" description="Helical" evidence="1">
    <location>
        <begin position="63"/>
        <end position="80"/>
    </location>
</feature>
<dbReference type="NCBIfam" id="TIGR00341">
    <property type="entry name" value="TIGR00341 family protein"/>
    <property type="match status" value="1"/>
</dbReference>
<feature type="transmembrane region" description="Helical" evidence="1">
    <location>
        <begin position="86"/>
        <end position="109"/>
    </location>
</feature>
<comment type="caution">
    <text evidence="2">The sequence shown here is derived from an EMBL/GenBank/DDBJ whole genome shotgun (WGS) entry which is preliminary data.</text>
</comment>
<dbReference type="PANTHER" id="PTHR20992:SF9">
    <property type="entry name" value="AT15442P-RELATED"/>
    <property type="match status" value="1"/>
</dbReference>
<dbReference type="Proteomes" id="UP000284322">
    <property type="component" value="Unassembled WGS sequence"/>
</dbReference>
<proteinExistence type="predicted"/>